<evidence type="ECO:0000256" key="1">
    <source>
        <dbReference type="ARBA" id="ARBA00038211"/>
    </source>
</evidence>
<dbReference type="STRING" id="101127.A0A1X2G4P8"/>
<dbReference type="GO" id="GO:0005737">
    <property type="term" value="C:cytoplasm"/>
    <property type="evidence" value="ECO:0007669"/>
    <property type="project" value="TreeGrafter"/>
</dbReference>
<dbReference type="Pfam" id="PF01633">
    <property type="entry name" value="Choline_kinase"/>
    <property type="match status" value="1"/>
</dbReference>
<dbReference type="PANTHER" id="PTHR22603">
    <property type="entry name" value="CHOLINE/ETHANOALAMINE KINASE"/>
    <property type="match status" value="1"/>
</dbReference>
<dbReference type="EMBL" id="MCGT01000045">
    <property type="protein sequence ID" value="ORX44937.1"/>
    <property type="molecule type" value="Genomic_DNA"/>
</dbReference>
<name>A0A1X2G4P8_9FUNG</name>
<evidence type="ECO:0000313" key="2">
    <source>
        <dbReference type="EMBL" id="ORX44937.1"/>
    </source>
</evidence>
<proteinExistence type="inferred from homology"/>
<accession>A0A1X2G4P8</accession>
<protein>
    <submittedName>
        <fullName evidence="2">Kinase-like protein</fullName>
    </submittedName>
</protein>
<comment type="similarity">
    <text evidence="1">Belongs to the choline/ethanolamine kinase family.</text>
</comment>
<keyword evidence="2" id="KW-0808">Transferase</keyword>
<dbReference type="GO" id="GO:0006646">
    <property type="term" value="P:phosphatidylethanolamine biosynthetic process"/>
    <property type="evidence" value="ECO:0007669"/>
    <property type="project" value="TreeGrafter"/>
</dbReference>
<comment type="caution">
    <text evidence="2">The sequence shown here is derived from an EMBL/GenBank/DDBJ whole genome shotgun (WGS) entry which is preliminary data.</text>
</comment>
<gene>
    <name evidence="2" type="ORF">DM01DRAFT_308460</name>
</gene>
<sequence length="369" mass="42635">MSVDTVKPQRPKLARPKSGNFKVATCETVLDLVLCHELFPEWIPHKDDMTLDRVNGALTNAIFFVNYKTSRKLLRVYGVGADDFIDREKELMWLERLGRLNLGPRLLAIFGNGRFEEYVPSLTLHHDDLRVPETSRQIAVSLSRQHSLISIYPTPDTETLEIWKIIEKWYHMLPSVLPLVKARYPSSEATLNAFDFDRLGREISACKAFLTHHIKSPVIFGHNDLQYGNILKREGTGALVLVDFEYSGYNPRGYDIANHFMEWRYDYHGVHPALFACEFPTHDEQRNFLQAYIGSMKDLDLYDGTSLDDLQKEVLAFVMTTHCCWGIWGLIQASQSEIDFDYFAYSMERLACFRQEYAKWDVEVATLST</sequence>
<reference evidence="2 3" key="1">
    <citation type="submission" date="2016-07" db="EMBL/GenBank/DDBJ databases">
        <title>Pervasive Adenine N6-methylation of Active Genes in Fungi.</title>
        <authorList>
            <consortium name="DOE Joint Genome Institute"/>
            <person name="Mondo S.J."/>
            <person name="Dannebaum R.O."/>
            <person name="Kuo R.C."/>
            <person name="Labutti K."/>
            <person name="Haridas S."/>
            <person name="Kuo A."/>
            <person name="Salamov A."/>
            <person name="Ahrendt S.R."/>
            <person name="Lipzen A."/>
            <person name="Sullivan W."/>
            <person name="Andreopoulos W.B."/>
            <person name="Clum A."/>
            <person name="Lindquist E."/>
            <person name="Daum C."/>
            <person name="Ramamoorthy G.K."/>
            <person name="Gryganskyi A."/>
            <person name="Culley D."/>
            <person name="Magnuson J.K."/>
            <person name="James T.Y."/>
            <person name="O'Malley M.A."/>
            <person name="Stajich J.E."/>
            <person name="Spatafora J.W."/>
            <person name="Visel A."/>
            <person name="Grigoriev I.V."/>
        </authorList>
    </citation>
    <scope>NUCLEOTIDE SEQUENCE [LARGE SCALE GENOMIC DNA]</scope>
    <source>
        <strain evidence="2 3">NRRL 3301</strain>
    </source>
</reference>
<keyword evidence="3" id="KW-1185">Reference proteome</keyword>
<dbReference type="GO" id="GO:0004103">
    <property type="term" value="F:choline kinase activity"/>
    <property type="evidence" value="ECO:0007669"/>
    <property type="project" value="TreeGrafter"/>
</dbReference>
<evidence type="ECO:0000313" key="3">
    <source>
        <dbReference type="Proteomes" id="UP000242146"/>
    </source>
</evidence>
<dbReference type="GO" id="GO:0004305">
    <property type="term" value="F:ethanolamine kinase activity"/>
    <property type="evidence" value="ECO:0007669"/>
    <property type="project" value="TreeGrafter"/>
</dbReference>
<dbReference type="CDD" id="cd05157">
    <property type="entry name" value="ETNK_euk"/>
    <property type="match status" value="1"/>
</dbReference>
<organism evidence="2 3">
    <name type="scientific">Hesseltinella vesiculosa</name>
    <dbReference type="NCBI Taxonomy" id="101127"/>
    <lineage>
        <taxon>Eukaryota</taxon>
        <taxon>Fungi</taxon>
        <taxon>Fungi incertae sedis</taxon>
        <taxon>Mucoromycota</taxon>
        <taxon>Mucoromycotina</taxon>
        <taxon>Mucoromycetes</taxon>
        <taxon>Mucorales</taxon>
        <taxon>Cunninghamellaceae</taxon>
        <taxon>Hesseltinella</taxon>
    </lineage>
</organism>
<dbReference type="AlphaFoldDB" id="A0A1X2G4P8"/>
<dbReference type="Proteomes" id="UP000242146">
    <property type="component" value="Unassembled WGS sequence"/>
</dbReference>
<dbReference type="InterPro" id="IPR011009">
    <property type="entry name" value="Kinase-like_dom_sf"/>
</dbReference>
<dbReference type="SUPFAM" id="SSF56112">
    <property type="entry name" value="Protein kinase-like (PK-like)"/>
    <property type="match status" value="1"/>
</dbReference>
<dbReference type="Gene3D" id="3.90.1200.10">
    <property type="match status" value="1"/>
</dbReference>
<dbReference type="OrthoDB" id="10267235at2759"/>
<dbReference type="Gene3D" id="3.30.200.20">
    <property type="entry name" value="Phosphorylase Kinase, domain 1"/>
    <property type="match status" value="1"/>
</dbReference>
<keyword evidence="2" id="KW-0418">Kinase</keyword>
<dbReference type="PANTHER" id="PTHR22603:SF93">
    <property type="entry name" value="RE24176P"/>
    <property type="match status" value="1"/>
</dbReference>